<gene>
    <name evidence="2" type="primary">Necator_chrIV.g15532</name>
    <name evidence="2" type="ORF">RB195_002237</name>
</gene>
<keyword evidence="3" id="KW-1185">Reference proteome</keyword>
<feature type="region of interest" description="Disordered" evidence="1">
    <location>
        <begin position="54"/>
        <end position="74"/>
    </location>
</feature>
<accession>A0ABR1DI28</accession>
<protein>
    <submittedName>
        <fullName evidence="2">Uncharacterized protein</fullName>
    </submittedName>
</protein>
<evidence type="ECO:0000256" key="1">
    <source>
        <dbReference type="SAM" id="MobiDB-lite"/>
    </source>
</evidence>
<dbReference type="EMBL" id="JAVFWL010000004">
    <property type="protein sequence ID" value="KAK6750125.1"/>
    <property type="molecule type" value="Genomic_DNA"/>
</dbReference>
<reference evidence="2 3" key="1">
    <citation type="submission" date="2023-08" db="EMBL/GenBank/DDBJ databases">
        <title>A Necator americanus chromosomal reference genome.</title>
        <authorList>
            <person name="Ilik V."/>
            <person name="Petrzelkova K.J."/>
            <person name="Pardy F."/>
            <person name="Fuh T."/>
            <person name="Niatou-Singa F.S."/>
            <person name="Gouil Q."/>
            <person name="Baker L."/>
            <person name="Ritchie M.E."/>
            <person name="Jex A.R."/>
            <person name="Gazzola D."/>
            <person name="Li H."/>
            <person name="Toshio Fujiwara R."/>
            <person name="Zhan B."/>
            <person name="Aroian R.V."/>
            <person name="Pafco B."/>
            <person name="Schwarz E.M."/>
        </authorList>
    </citation>
    <scope>NUCLEOTIDE SEQUENCE [LARGE SCALE GENOMIC DNA]</scope>
    <source>
        <strain evidence="2 3">Aroian</strain>
        <tissue evidence="2">Whole animal</tissue>
    </source>
</reference>
<dbReference type="Proteomes" id="UP001303046">
    <property type="component" value="Unassembled WGS sequence"/>
</dbReference>
<evidence type="ECO:0000313" key="2">
    <source>
        <dbReference type="EMBL" id="KAK6750125.1"/>
    </source>
</evidence>
<sequence>MGREQQSDAPGKWYHSTECTSDDGDRLVDLCEQTGLDASTYVAWFNPFNARRAEQADDGDVQTSAPLRSDEENTPGYDAAKICLRICGNKIDLQLCACTLASEAAIEDLMMQARKIKYDVIGLTETRRRHPLDAI</sequence>
<proteinExistence type="predicted"/>
<comment type="caution">
    <text evidence="2">The sequence shown here is derived from an EMBL/GenBank/DDBJ whole genome shotgun (WGS) entry which is preliminary data.</text>
</comment>
<name>A0ABR1DI28_NECAM</name>
<evidence type="ECO:0000313" key="3">
    <source>
        <dbReference type="Proteomes" id="UP001303046"/>
    </source>
</evidence>
<organism evidence="2 3">
    <name type="scientific">Necator americanus</name>
    <name type="common">Human hookworm</name>
    <dbReference type="NCBI Taxonomy" id="51031"/>
    <lineage>
        <taxon>Eukaryota</taxon>
        <taxon>Metazoa</taxon>
        <taxon>Ecdysozoa</taxon>
        <taxon>Nematoda</taxon>
        <taxon>Chromadorea</taxon>
        <taxon>Rhabditida</taxon>
        <taxon>Rhabditina</taxon>
        <taxon>Rhabditomorpha</taxon>
        <taxon>Strongyloidea</taxon>
        <taxon>Ancylostomatidae</taxon>
        <taxon>Bunostominae</taxon>
        <taxon>Necator</taxon>
    </lineage>
</organism>